<evidence type="ECO:0000313" key="3">
    <source>
        <dbReference type="EMBL" id="TWT77783.1"/>
    </source>
</evidence>
<comment type="caution">
    <text evidence="3">The sequence shown here is derived from an EMBL/GenBank/DDBJ whole genome shotgun (WGS) entry which is preliminary data.</text>
</comment>
<dbReference type="SUPFAM" id="SSF51735">
    <property type="entry name" value="NAD(P)-binding Rossmann-fold domains"/>
    <property type="match status" value="1"/>
</dbReference>
<dbReference type="InterPro" id="IPR011051">
    <property type="entry name" value="RmlC_Cupin_sf"/>
</dbReference>
<sequence>MSNQVIAITGPSGFVAKGLQTRLRTHEGVEVRLIPRSAWDDVHRLAAKLAGCDAVLHIAGVNRGTEDEVRTGNTVMAEKLVRACEANGQTPHVVFSSTTQRDNGSPYGRAKLAAEQTLAEWSHRTGAPLSIAVLPNVYGAGCRPNYNSVVATFCAKLAAGESPQIIEDREVEFIWVGDVAERLCGLLADPPAETRVTRLEGCATLKVSELLAKLEDFRASFFERHIVPDLTSHLDATLYSTFLSYVDLDDHRHTPEVKADNRGELYEIIKLATGGQVFFSTTKPGVIRGNHYHTRKVEWFCVLKGEAVIRLRPIHGGAVKDFRVCGDRPQFISIPVLHTHHIENVGSEELLTMFWCNEVFDQADPDTFYDAVA</sequence>
<dbReference type="CDD" id="cd07007">
    <property type="entry name" value="cupin_CapF-like_C"/>
    <property type="match status" value="1"/>
</dbReference>
<dbReference type="RefSeq" id="WP_197527785.1">
    <property type="nucleotide sequence ID" value="NZ_SJPO01000003.1"/>
</dbReference>
<dbReference type="InterPro" id="IPR029303">
    <property type="entry name" value="CapF_C"/>
</dbReference>
<keyword evidence="3" id="KW-0413">Isomerase</keyword>
<dbReference type="EMBL" id="SJPO01000003">
    <property type="protein sequence ID" value="TWT77783.1"/>
    <property type="molecule type" value="Genomic_DNA"/>
</dbReference>
<organism evidence="3 4">
    <name type="scientific">Posidoniimonas polymericola</name>
    <dbReference type="NCBI Taxonomy" id="2528002"/>
    <lineage>
        <taxon>Bacteria</taxon>
        <taxon>Pseudomonadati</taxon>
        <taxon>Planctomycetota</taxon>
        <taxon>Planctomycetia</taxon>
        <taxon>Pirellulales</taxon>
        <taxon>Lacipirellulaceae</taxon>
        <taxon>Posidoniimonas</taxon>
    </lineage>
</organism>
<keyword evidence="4" id="KW-1185">Reference proteome</keyword>
<dbReference type="InterPro" id="IPR036291">
    <property type="entry name" value="NAD(P)-bd_dom_sf"/>
</dbReference>
<evidence type="ECO:0000259" key="1">
    <source>
        <dbReference type="Pfam" id="PF01370"/>
    </source>
</evidence>
<dbReference type="InterPro" id="IPR014710">
    <property type="entry name" value="RmlC-like_jellyroll"/>
</dbReference>
<dbReference type="Pfam" id="PF14667">
    <property type="entry name" value="Polysacc_synt_C"/>
    <property type="match status" value="1"/>
</dbReference>
<proteinExistence type="predicted"/>
<dbReference type="AlphaFoldDB" id="A0A5C5YSL3"/>
<dbReference type="InterPro" id="IPR001509">
    <property type="entry name" value="Epimerase_deHydtase"/>
</dbReference>
<gene>
    <name evidence="3" type="primary">wbiB</name>
    <name evidence="3" type="ORF">Pla123a_15790</name>
</gene>
<dbReference type="Gene3D" id="3.40.50.720">
    <property type="entry name" value="NAD(P)-binding Rossmann-like Domain"/>
    <property type="match status" value="1"/>
</dbReference>
<dbReference type="PANTHER" id="PTHR43245">
    <property type="entry name" value="BIFUNCTIONAL POLYMYXIN RESISTANCE PROTEIN ARNA"/>
    <property type="match status" value="1"/>
</dbReference>
<feature type="domain" description="NAD-dependent epimerase/dehydratase" evidence="1">
    <location>
        <begin position="6"/>
        <end position="189"/>
    </location>
</feature>
<dbReference type="InterPro" id="IPR050177">
    <property type="entry name" value="Lipid_A_modif_metabolic_enz"/>
</dbReference>
<name>A0A5C5YSL3_9BACT</name>
<dbReference type="Proteomes" id="UP000318478">
    <property type="component" value="Unassembled WGS sequence"/>
</dbReference>
<dbReference type="Gene3D" id="2.60.120.10">
    <property type="entry name" value="Jelly Rolls"/>
    <property type="match status" value="1"/>
</dbReference>
<accession>A0A5C5YSL3</accession>
<protein>
    <submittedName>
        <fullName evidence="3">dTDP-L-rhamnose 4-epimerase</fullName>
        <ecNumber evidence="3">5.1.3.25</ecNumber>
    </submittedName>
</protein>
<dbReference type="GO" id="GO:0016853">
    <property type="term" value="F:isomerase activity"/>
    <property type="evidence" value="ECO:0007669"/>
    <property type="project" value="UniProtKB-KW"/>
</dbReference>
<dbReference type="SUPFAM" id="SSF51182">
    <property type="entry name" value="RmlC-like cupins"/>
    <property type="match status" value="1"/>
</dbReference>
<dbReference type="Pfam" id="PF01370">
    <property type="entry name" value="Epimerase"/>
    <property type="match status" value="1"/>
</dbReference>
<feature type="domain" description="Capsular polysaccharide assembling protein CapF C-terminal" evidence="2">
    <location>
        <begin position="259"/>
        <end position="368"/>
    </location>
</feature>
<dbReference type="UniPathway" id="UPA00109">
    <property type="reaction ID" value="UER00181"/>
</dbReference>
<dbReference type="GO" id="GO:0006096">
    <property type="term" value="P:glycolytic process"/>
    <property type="evidence" value="ECO:0007669"/>
    <property type="project" value="UniProtKB-UniPathway"/>
</dbReference>
<evidence type="ECO:0000313" key="4">
    <source>
        <dbReference type="Proteomes" id="UP000318478"/>
    </source>
</evidence>
<dbReference type="PANTHER" id="PTHR43245:SF55">
    <property type="entry name" value="NAD(P)-BINDING DOMAIN-CONTAINING PROTEIN"/>
    <property type="match status" value="1"/>
</dbReference>
<reference evidence="3 4" key="1">
    <citation type="submission" date="2019-02" db="EMBL/GenBank/DDBJ databases">
        <title>Deep-cultivation of Planctomycetes and their phenomic and genomic characterization uncovers novel biology.</title>
        <authorList>
            <person name="Wiegand S."/>
            <person name="Jogler M."/>
            <person name="Boedeker C."/>
            <person name="Pinto D."/>
            <person name="Vollmers J."/>
            <person name="Rivas-Marin E."/>
            <person name="Kohn T."/>
            <person name="Peeters S.H."/>
            <person name="Heuer A."/>
            <person name="Rast P."/>
            <person name="Oberbeckmann S."/>
            <person name="Bunk B."/>
            <person name="Jeske O."/>
            <person name="Meyerdierks A."/>
            <person name="Storesund J.E."/>
            <person name="Kallscheuer N."/>
            <person name="Luecker S."/>
            <person name="Lage O.M."/>
            <person name="Pohl T."/>
            <person name="Merkel B.J."/>
            <person name="Hornburger P."/>
            <person name="Mueller R.-W."/>
            <person name="Bruemmer F."/>
            <person name="Labrenz M."/>
            <person name="Spormann A.M."/>
            <person name="Op Den Camp H."/>
            <person name="Overmann J."/>
            <person name="Amann R."/>
            <person name="Jetten M.S.M."/>
            <person name="Mascher T."/>
            <person name="Medema M.H."/>
            <person name="Devos D.P."/>
            <person name="Kaster A.-K."/>
            <person name="Ovreas L."/>
            <person name="Rohde M."/>
            <person name="Galperin M.Y."/>
            <person name="Jogler C."/>
        </authorList>
    </citation>
    <scope>NUCLEOTIDE SEQUENCE [LARGE SCALE GENOMIC DNA]</scope>
    <source>
        <strain evidence="3 4">Pla123a</strain>
    </source>
</reference>
<evidence type="ECO:0000259" key="2">
    <source>
        <dbReference type="Pfam" id="PF14667"/>
    </source>
</evidence>
<dbReference type="EC" id="5.1.3.25" evidence="3"/>